<comment type="caution">
    <text evidence="2">The sequence shown here is derived from an EMBL/GenBank/DDBJ whole genome shotgun (WGS) entry which is preliminary data.</text>
</comment>
<evidence type="ECO:0000256" key="1">
    <source>
        <dbReference type="SAM" id="MobiDB-lite"/>
    </source>
</evidence>
<dbReference type="RefSeq" id="WP_244681929.1">
    <property type="nucleotide sequence ID" value="NZ_JALIRM010000009.1"/>
</dbReference>
<organism evidence="2 3">
    <name type="scientific">Lederbergia wuyishanensis</name>
    <dbReference type="NCBI Taxonomy" id="1347903"/>
    <lineage>
        <taxon>Bacteria</taxon>
        <taxon>Bacillati</taxon>
        <taxon>Bacillota</taxon>
        <taxon>Bacilli</taxon>
        <taxon>Bacillales</taxon>
        <taxon>Bacillaceae</taxon>
        <taxon>Lederbergia</taxon>
    </lineage>
</organism>
<sequence>MELNNNENVKKVSEKKKEKPKMMEVIKAMTPEELEAFKRERYQKFIKPFLDQNGSQIIKKKKT</sequence>
<gene>
    <name evidence="2" type="ORF">J2S14_002575</name>
</gene>
<dbReference type="Proteomes" id="UP001232343">
    <property type="component" value="Unassembled WGS sequence"/>
</dbReference>
<reference evidence="2 3" key="1">
    <citation type="submission" date="2023-07" db="EMBL/GenBank/DDBJ databases">
        <title>Genomic Encyclopedia of Type Strains, Phase IV (KMG-IV): sequencing the most valuable type-strain genomes for metagenomic binning, comparative biology and taxonomic classification.</title>
        <authorList>
            <person name="Goeker M."/>
        </authorList>
    </citation>
    <scope>NUCLEOTIDE SEQUENCE [LARGE SCALE GENOMIC DNA]</scope>
    <source>
        <strain evidence="2 3">DSM 27848</strain>
    </source>
</reference>
<evidence type="ECO:0000313" key="3">
    <source>
        <dbReference type="Proteomes" id="UP001232343"/>
    </source>
</evidence>
<name>A0ABU0D5S7_9BACI</name>
<keyword evidence="3" id="KW-1185">Reference proteome</keyword>
<proteinExistence type="predicted"/>
<protein>
    <submittedName>
        <fullName evidence="2">Uncharacterized protein</fullName>
    </submittedName>
</protein>
<feature type="region of interest" description="Disordered" evidence="1">
    <location>
        <begin position="1"/>
        <end position="23"/>
    </location>
</feature>
<feature type="compositionally biased region" description="Basic and acidic residues" evidence="1">
    <location>
        <begin position="8"/>
        <end position="23"/>
    </location>
</feature>
<dbReference type="EMBL" id="JAUSUO010000006">
    <property type="protein sequence ID" value="MDQ0343740.1"/>
    <property type="molecule type" value="Genomic_DNA"/>
</dbReference>
<evidence type="ECO:0000313" key="2">
    <source>
        <dbReference type="EMBL" id="MDQ0343740.1"/>
    </source>
</evidence>
<accession>A0ABU0D5S7</accession>